<dbReference type="NCBIfam" id="TIGR03552">
    <property type="entry name" value="F420_cofC"/>
    <property type="match status" value="1"/>
</dbReference>
<dbReference type="InterPro" id="IPR002835">
    <property type="entry name" value="CofC"/>
</dbReference>
<evidence type="ECO:0000313" key="6">
    <source>
        <dbReference type="Proteomes" id="UP000030011"/>
    </source>
</evidence>
<dbReference type="GO" id="GO:0043814">
    <property type="term" value="F:phospholactate guanylyltransferase activity"/>
    <property type="evidence" value="ECO:0007669"/>
    <property type="project" value="InterPro"/>
</dbReference>
<gene>
    <name evidence="5" type="ORF">N803_04225</name>
</gene>
<dbReference type="GO" id="GO:0005525">
    <property type="term" value="F:GTP binding"/>
    <property type="evidence" value="ECO:0007669"/>
    <property type="project" value="UniProtKB-KW"/>
</dbReference>
<comment type="caution">
    <text evidence="5">The sequence shown here is derived from an EMBL/GenBank/DDBJ whole genome shotgun (WGS) entry which is preliminary data.</text>
</comment>
<keyword evidence="2 5" id="KW-0548">Nucleotidyltransferase</keyword>
<evidence type="ECO:0000313" key="5">
    <source>
        <dbReference type="EMBL" id="KGN36679.1"/>
    </source>
</evidence>
<dbReference type="InterPro" id="IPR029044">
    <property type="entry name" value="Nucleotide-diphossugar_trans"/>
</dbReference>
<dbReference type="AlphaFoldDB" id="A0A0A0JIT6"/>
<sequence length="159" mass="16397">MTTVTAVMPVKRLGAAKSRLELPDARRRALALAFAVDTVTAVAASPMVGDVVVITSDPVVAWHLRRLPVRLVPDDGGGLDAVVRDGTRVASSWRPGSGVAVFPADLPCLRPADVTDVLTRAAVAPATFVPDRSGTGTTVVVHQPGSVPATGYGPGSARR</sequence>
<accession>A0A0A0JIT6</accession>
<evidence type="ECO:0000256" key="2">
    <source>
        <dbReference type="ARBA" id="ARBA00022695"/>
    </source>
</evidence>
<reference evidence="5 6" key="1">
    <citation type="submission" date="2013-08" db="EMBL/GenBank/DDBJ databases">
        <title>The genome sequence of Knoellia subterranea.</title>
        <authorList>
            <person name="Zhu W."/>
            <person name="Wang G."/>
        </authorList>
    </citation>
    <scope>NUCLEOTIDE SEQUENCE [LARGE SCALE GENOMIC DNA]</scope>
    <source>
        <strain evidence="5 6">KCTC 19937</strain>
    </source>
</reference>
<proteinExistence type="predicted"/>
<dbReference type="Pfam" id="PF01983">
    <property type="entry name" value="CofC"/>
    <property type="match status" value="1"/>
</dbReference>
<dbReference type="STRING" id="1385521.N803_04225"/>
<dbReference type="SUPFAM" id="SSF53448">
    <property type="entry name" value="Nucleotide-diphospho-sugar transferases"/>
    <property type="match status" value="1"/>
</dbReference>
<evidence type="ECO:0000256" key="1">
    <source>
        <dbReference type="ARBA" id="ARBA00022679"/>
    </source>
</evidence>
<dbReference type="RefSeq" id="WP_052112328.1">
    <property type="nucleotide sequence ID" value="NZ_AVPK01000009.1"/>
</dbReference>
<feature type="non-terminal residue" evidence="5">
    <location>
        <position position="159"/>
    </location>
</feature>
<dbReference type="PANTHER" id="PTHR40392:SF1">
    <property type="entry name" value="2-PHOSPHO-L-LACTATE GUANYLYLTRANSFERASE"/>
    <property type="match status" value="1"/>
</dbReference>
<dbReference type="Proteomes" id="UP000030011">
    <property type="component" value="Unassembled WGS sequence"/>
</dbReference>
<keyword evidence="4" id="KW-0342">GTP-binding</keyword>
<dbReference type="OrthoDB" id="9151145at2"/>
<keyword evidence="3" id="KW-0547">Nucleotide-binding</keyword>
<evidence type="ECO:0000256" key="4">
    <source>
        <dbReference type="ARBA" id="ARBA00023134"/>
    </source>
</evidence>
<dbReference type="eggNOG" id="COG1920">
    <property type="taxonomic scope" value="Bacteria"/>
</dbReference>
<dbReference type="EMBL" id="AVPK01000009">
    <property type="protein sequence ID" value="KGN36679.1"/>
    <property type="molecule type" value="Genomic_DNA"/>
</dbReference>
<dbReference type="PANTHER" id="PTHR40392">
    <property type="entry name" value="2-PHOSPHO-L-LACTATE GUANYLYLTRANSFERASE"/>
    <property type="match status" value="1"/>
</dbReference>
<keyword evidence="6" id="KW-1185">Reference proteome</keyword>
<evidence type="ECO:0000256" key="3">
    <source>
        <dbReference type="ARBA" id="ARBA00022741"/>
    </source>
</evidence>
<dbReference type="Gene3D" id="3.90.550.10">
    <property type="entry name" value="Spore Coat Polysaccharide Biosynthesis Protein SpsA, Chain A"/>
    <property type="match status" value="1"/>
</dbReference>
<protein>
    <submittedName>
        <fullName evidence="5">2-phospho-L-lactate guanylyltransferase</fullName>
    </submittedName>
</protein>
<name>A0A0A0JIT6_9MICO</name>
<organism evidence="5 6">
    <name type="scientific">Knoellia subterranea KCTC 19937</name>
    <dbReference type="NCBI Taxonomy" id="1385521"/>
    <lineage>
        <taxon>Bacteria</taxon>
        <taxon>Bacillati</taxon>
        <taxon>Actinomycetota</taxon>
        <taxon>Actinomycetes</taxon>
        <taxon>Micrococcales</taxon>
        <taxon>Intrasporangiaceae</taxon>
        <taxon>Knoellia</taxon>
    </lineage>
</organism>
<keyword evidence="1 5" id="KW-0808">Transferase</keyword>